<evidence type="ECO:0000256" key="1">
    <source>
        <dbReference type="SAM" id="MobiDB-lite"/>
    </source>
</evidence>
<accession>A0A437RHN7</accession>
<dbReference type="PANTHER" id="PTHR46411:SF3">
    <property type="entry name" value="AAA+ ATPASE DOMAIN-CONTAINING PROTEIN"/>
    <property type="match status" value="1"/>
</dbReference>
<feature type="domain" description="AAA+ ATPase" evidence="2">
    <location>
        <begin position="440"/>
        <end position="572"/>
    </location>
</feature>
<dbReference type="InterPro" id="IPR003959">
    <property type="entry name" value="ATPase_AAA_core"/>
</dbReference>
<dbReference type="PANTHER" id="PTHR46411">
    <property type="entry name" value="FAMILY ATPASE, PUTATIVE-RELATED"/>
    <property type="match status" value="1"/>
</dbReference>
<proteinExistence type="predicted"/>
<dbReference type="Gene3D" id="3.40.50.300">
    <property type="entry name" value="P-loop containing nucleotide triphosphate hydrolases"/>
    <property type="match status" value="1"/>
</dbReference>
<dbReference type="CDD" id="cd19481">
    <property type="entry name" value="RecA-like_protease"/>
    <property type="match status" value="1"/>
</dbReference>
<dbReference type="SUPFAM" id="SSF52540">
    <property type="entry name" value="P-loop containing nucleoside triphosphate hydrolases"/>
    <property type="match status" value="1"/>
</dbReference>
<dbReference type="InterPro" id="IPR003593">
    <property type="entry name" value="AAA+_ATPase"/>
</dbReference>
<comment type="caution">
    <text evidence="3">The sequence shown here is derived from an EMBL/GenBank/DDBJ whole genome shotgun (WGS) entry which is preliminary data.</text>
</comment>
<dbReference type="InterPro" id="IPR027417">
    <property type="entry name" value="P-loop_NTPase"/>
</dbReference>
<keyword evidence="3" id="KW-0547">Nucleotide-binding</keyword>
<sequence>MNDRAHGPWLQPEWVADAAAVPCALPDAEDLALLQTAAAAWAPWLPGWADELAAQAAGAPGWLPPGRPRYAIGAEPSVAERVLQRLSAAHSQPPEAWAALQAAWRLCAAVPLCPTLAAGLRRETGLCALTPEHLALALRWPLHRLLPLLARNPLRELGLLVPAEPGLPLALQGLQVPDDMALALWQLRPSASTAPAFTDAPAPSPALAALARALRSPVPVLALWVDASGRGPAPESVAPPARRIQDGPGLAAALGRCLVDEVLPMVVVADDAGGDPEALGAGTAGPSSAPLQIPAAYPGPVLVLARRANIALDPGTRPLLVQHAEPPAAPAQARTWATALALPPSPAAQAWAQQLARTLPLPAAACEQAATDARLAATLAGRAPGHADLLAAARHRAALAVQGAVDLRSPRATLAELVLPATAQAALQHALRLFEHRPEAGLRLLLAGPPGTGKTFAAEAIAHALQRDLLVVDAGRVLSRWLGETERRLEQAFSAAETARALLFIDEADALFARRTEVKDAHDRYANAETAYLLQRLERFHGVLVLASNARGSIDTAFTRRFDAVLAFDEPDEAVRARLWAQMLGPWPTAPLPRAEAVTLLARWYPMTGAQIRSACRAAPAEAGALSEPGLAPLLQAVAREFHKAGRSFPGLPTLPRGLSPAETAAPQPDPLT</sequence>
<dbReference type="Pfam" id="PF00004">
    <property type="entry name" value="AAA"/>
    <property type="match status" value="1"/>
</dbReference>
<keyword evidence="4" id="KW-1185">Reference proteome</keyword>
<organism evidence="3 4">
    <name type="scientific">Rubrivivax rivuli</name>
    <dbReference type="NCBI Taxonomy" id="1862385"/>
    <lineage>
        <taxon>Bacteria</taxon>
        <taxon>Pseudomonadati</taxon>
        <taxon>Pseudomonadota</taxon>
        <taxon>Betaproteobacteria</taxon>
        <taxon>Burkholderiales</taxon>
        <taxon>Sphaerotilaceae</taxon>
        <taxon>Rubrivivax</taxon>
    </lineage>
</organism>
<reference evidence="3 4" key="1">
    <citation type="submission" date="2019-01" db="EMBL/GenBank/DDBJ databases">
        <authorList>
            <person name="Chen W.-M."/>
        </authorList>
    </citation>
    <scope>NUCLEOTIDE SEQUENCE [LARGE SCALE GENOMIC DNA]</scope>
    <source>
        <strain evidence="3 4">KYPY4</strain>
    </source>
</reference>
<evidence type="ECO:0000259" key="2">
    <source>
        <dbReference type="SMART" id="SM00382"/>
    </source>
</evidence>
<dbReference type="GO" id="GO:0016887">
    <property type="term" value="F:ATP hydrolysis activity"/>
    <property type="evidence" value="ECO:0007669"/>
    <property type="project" value="InterPro"/>
</dbReference>
<dbReference type="GO" id="GO:0005524">
    <property type="term" value="F:ATP binding"/>
    <property type="evidence" value="ECO:0007669"/>
    <property type="project" value="UniProtKB-KW"/>
</dbReference>
<feature type="region of interest" description="Disordered" evidence="1">
    <location>
        <begin position="650"/>
        <end position="673"/>
    </location>
</feature>
<dbReference type="RefSeq" id="WP_128228591.1">
    <property type="nucleotide sequence ID" value="NZ_SACR01000003.1"/>
</dbReference>
<gene>
    <name evidence="3" type="ORF">EOE66_10230</name>
</gene>
<dbReference type="EMBL" id="SACR01000003">
    <property type="protein sequence ID" value="RVU46225.1"/>
    <property type="molecule type" value="Genomic_DNA"/>
</dbReference>
<dbReference type="AlphaFoldDB" id="A0A437RHN7"/>
<protein>
    <submittedName>
        <fullName evidence="3">ATP-binding protein</fullName>
    </submittedName>
</protein>
<evidence type="ECO:0000313" key="3">
    <source>
        <dbReference type="EMBL" id="RVU46225.1"/>
    </source>
</evidence>
<dbReference type="OrthoDB" id="9802352at2"/>
<dbReference type="Proteomes" id="UP000285575">
    <property type="component" value="Unassembled WGS sequence"/>
</dbReference>
<evidence type="ECO:0000313" key="4">
    <source>
        <dbReference type="Proteomes" id="UP000285575"/>
    </source>
</evidence>
<name>A0A437RHN7_9BURK</name>
<dbReference type="SMART" id="SM00382">
    <property type="entry name" value="AAA"/>
    <property type="match status" value="1"/>
</dbReference>
<keyword evidence="3" id="KW-0067">ATP-binding</keyword>